<evidence type="ECO:0000256" key="1">
    <source>
        <dbReference type="SAM" id="MobiDB-lite"/>
    </source>
</evidence>
<feature type="compositionally biased region" description="Acidic residues" evidence="1">
    <location>
        <begin position="137"/>
        <end position="154"/>
    </location>
</feature>
<feature type="compositionally biased region" description="Acidic residues" evidence="1">
    <location>
        <begin position="163"/>
        <end position="185"/>
    </location>
</feature>
<reference evidence="3 4" key="2">
    <citation type="journal article" date="2009" name="PLoS ONE">
        <title>An integrated genetic and cytogenetic map of the cucumber genome.</title>
        <authorList>
            <person name="Ren Y."/>
            <person name="Zhang Z."/>
            <person name="Liu J."/>
            <person name="Staub J.E."/>
            <person name="Han Y."/>
            <person name="Cheng Z."/>
            <person name="Li X."/>
            <person name="Lu J."/>
            <person name="Miao H."/>
            <person name="Kang H."/>
            <person name="Xie B."/>
            <person name="Gu X."/>
            <person name="Wang X."/>
            <person name="Du Y."/>
            <person name="Jin W."/>
            <person name="Huang S."/>
        </authorList>
    </citation>
    <scope>NUCLEOTIDE SEQUENCE [LARGE SCALE GENOMIC DNA]</scope>
    <source>
        <strain evidence="4">cv. 9930</strain>
    </source>
</reference>
<feature type="transmembrane region" description="Helical" evidence="2">
    <location>
        <begin position="41"/>
        <end position="62"/>
    </location>
</feature>
<dbReference type="Gramene" id="KGN64999">
    <property type="protein sequence ID" value="KGN64999"/>
    <property type="gene ID" value="Csa_1G173190"/>
</dbReference>
<feature type="compositionally biased region" description="Basic and acidic residues" evidence="1">
    <location>
        <begin position="196"/>
        <end position="210"/>
    </location>
</feature>
<dbReference type="Proteomes" id="UP000029981">
    <property type="component" value="Chromosome 1"/>
</dbReference>
<sequence>MEQHLSESSLNLNNYDVIFRSTSSSKNCSSKVEWLKRMVKLTVFCLLLGLFFSLFSLFPHSFSVYFSTFLFSILTHAVERKYMFLICNIGILFLLATSSVSSSSSSSSFGNYCPFPHSRHNHHHNLFEHDVVAAVATDEESDSDHTQEEEEEKEEGICRGELLEEELEEDEGCFTDEVEEEEEEEKEGKKRRKKERIRDSGEHRRIEQEN</sequence>
<reference evidence="3 4" key="4">
    <citation type="journal article" date="2011" name="BMC Genomics">
        <title>RNA-Seq improves annotation of protein-coding genes in the cucumber genome.</title>
        <authorList>
            <person name="Li Z."/>
            <person name="Zhang Z."/>
            <person name="Yan P."/>
            <person name="Huang S."/>
            <person name="Fei Z."/>
            <person name="Lin K."/>
        </authorList>
    </citation>
    <scope>NUCLEOTIDE SEQUENCE [LARGE SCALE GENOMIC DNA]</scope>
    <source>
        <strain evidence="4">cv. 9930</strain>
    </source>
</reference>
<reference evidence="3 4" key="1">
    <citation type="journal article" date="2009" name="Nat. Genet.">
        <title>The genome of the cucumber, Cucumis sativus L.</title>
        <authorList>
            <person name="Huang S."/>
            <person name="Li R."/>
            <person name="Zhang Z."/>
            <person name="Li L."/>
            <person name="Gu X."/>
            <person name="Fan W."/>
            <person name="Lucas W.J."/>
            <person name="Wang X."/>
            <person name="Xie B."/>
            <person name="Ni P."/>
            <person name="Ren Y."/>
            <person name="Zhu H."/>
            <person name="Li J."/>
            <person name="Lin K."/>
            <person name="Jin W."/>
            <person name="Fei Z."/>
            <person name="Li G."/>
            <person name="Staub J."/>
            <person name="Kilian A."/>
            <person name="van der Vossen E.A."/>
            <person name="Wu Y."/>
            <person name="Guo J."/>
            <person name="He J."/>
            <person name="Jia Z."/>
            <person name="Ren Y."/>
            <person name="Tian G."/>
            <person name="Lu Y."/>
            <person name="Ruan J."/>
            <person name="Qian W."/>
            <person name="Wang M."/>
            <person name="Huang Q."/>
            <person name="Li B."/>
            <person name="Xuan Z."/>
            <person name="Cao J."/>
            <person name="Asan"/>
            <person name="Wu Z."/>
            <person name="Zhang J."/>
            <person name="Cai Q."/>
            <person name="Bai Y."/>
            <person name="Zhao B."/>
            <person name="Han Y."/>
            <person name="Li Y."/>
            <person name="Li X."/>
            <person name="Wang S."/>
            <person name="Shi Q."/>
            <person name="Liu S."/>
            <person name="Cho W.K."/>
            <person name="Kim J.Y."/>
            <person name="Xu Y."/>
            <person name="Heller-Uszynska K."/>
            <person name="Miao H."/>
            <person name="Cheng Z."/>
            <person name="Zhang S."/>
            <person name="Wu J."/>
            <person name="Yang Y."/>
            <person name="Kang H."/>
            <person name="Li M."/>
            <person name="Liang H."/>
            <person name="Ren X."/>
            <person name="Shi Z."/>
            <person name="Wen M."/>
            <person name="Jian M."/>
            <person name="Yang H."/>
            <person name="Zhang G."/>
            <person name="Yang Z."/>
            <person name="Chen R."/>
            <person name="Liu S."/>
            <person name="Li J."/>
            <person name="Ma L."/>
            <person name="Liu H."/>
            <person name="Zhou Y."/>
            <person name="Zhao J."/>
            <person name="Fang X."/>
            <person name="Li G."/>
            <person name="Fang L."/>
            <person name="Li Y."/>
            <person name="Liu D."/>
            <person name="Zheng H."/>
            <person name="Zhang Y."/>
            <person name="Qin N."/>
            <person name="Li Z."/>
            <person name="Yang G."/>
            <person name="Yang S."/>
            <person name="Bolund L."/>
            <person name="Kristiansen K."/>
            <person name="Zheng H."/>
            <person name="Li S."/>
            <person name="Zhang X."/>
            <person name="Yang H."/>
            <person name="Wang J."/>
            <person name="Sun R."/>
            <person name="Zhang B."/>
            <person name="Jiang S."/>
            <person name="Wang J."/>
            <person name="Du Y."/>
            <person name="Li S."/>
        </authorList>
    </citation>
    <scope>NUCLEOTIDE SEQUENCE [LARGE SCALE GENOMIC DNA]</scope>
    <source>
        <strain evidence="4">cv. 9930</strain>
    </source>
</reference>
<dbReference type="EMBL" id="CM002922">
    <property type="protein sequence ID" value="KGN64999.1"/>
    <property type="molecule type" value="Genomic_DNA"/>
</dbReference>
<name>A0A0A0LVQ2_CUCSA</name>
<organism evidence="3 4">
    <name type="scientific">Cucumis sativus</name>
    <name type="common">Cucumber</name>
    <dbReference type="NCBI Taxonomy" id="3659"/>
    <lineage>
        <taxon>Eukaryota</taxon>
        <taxon>Viridiplantae</taxon>
        <taxon>Streptophyta</taxon>
        <taxon>Embryophyta</taxon>
        <taxon>Tracheophyta</taxon>
        <taxon>Spermatophyta</taxon>
        <taxon>Magnoliopsida</taxon>
        <taxon>eudicotyledons</taxon>
        <taxon>Gunneridae</taxon>
        <taxon>Pentapetalae</taxon>
        <taxon>rosids</taxon>
        <taxon>fabids</taxon>
        <taxon>Cucurbitales</taxon>
        <taxon>Cucurbitaceae</taxon>
        <taxon>Benincaseae</taxon>
        <taxon>Cucumis</taxon>
    </lineage>
</organism>
<feature type="transmembrane region" description="Helical" evidence="2">
    <location>
        <begin position="82"/>
        <end position="100"/>
    </location>
</feature>
<evidence type="ECO:0000313" key="3">
    <source>
        <dbReference type="EMBL" id="KGN64999.1"/>
    </source>
</evidence>
<keyword evidence="4" id="KW-1185">Reference proteome</keyword>
<protein>
    <recommendedName>
        <fullName evidence="5">Transmembrane protein</fullName>
    </recommendedName>
</protein>
<dbReference type="PANTHER" id="PTHR34947:SF4">
    <property type="entry name" value="TRANSMEMBRANE PROTEIN"/>
    <property type="match status" value="1"/>
</dbReference>
<keyword evidence="2" id="KW-1133">Transmembrane helix</keyword>
<evidence type="ECO:0000313" key="4">
    <source>
        <dbReference type="Proteomes" id="UP000029981"/>
    </source>
</evidence>
<gene>
    <name evidence="3" type="ORF">Csa_1G173190</name>
</gene>
<proteinExistence type="predicted"/>
<dbReference type="AlphaFoldDB" id="A0A0A0LVQ2"/>
<dbReference type="PANTHER" id="PTHR34947">
    <property type="entry name" value="TRANSMEMBRANE PROTEIN"/>
    <property type="match status" value="1"/>
</dbReference>
<keyword evidence="2" id="KW-0472">Membrane</keyword>
<evidence type="ECO:0008006" key="5">
    <source>
        <dbReference type="Google" id="ProtNLM"/>
    </source>
</evidence>
<evidence type="ECO:0000256" key="2">
    <source>
        <dbReference type="SAM" id="Phobius"/>
    </source>
</evidence>
<keyword evidence="2" id="KW-0812">Transmembrane</keyword>
<feature type="region of interest" description="Disordered" evidence="1">
    <location>
        <begin position="137"/>
        <end position="210"/>
    </location>
</feature>
<accession>A0A0A0LVQ2</accession>
<reference evidence="3 4" key="3">
    <citation type="journal article" date="2010" name="BMC Genomics">
        <title>Transcriptome sequencing and comparative analysis of cucumber flowers with different sex types.</title>
        <authorList>
            <person name="Guo S."/>
            <person name="Zheng Y."/>
            <person name="Joung J.G."/>
            <person name="Liu S."/>
            <person name="Zhang Z."/>
            <person name="Crasta O.R."/>
            <person name="Sobral B.W."/>
            <person name="Xu Y."/>
            <person name="Huang S."/>
            <person name="Fei Z."/>
        </authorList>
    </citation>
    <scope>NUCLEOTIDE SEQUENCE [LARGE SCALE GENOMIC DNA]</scope>
    <source>
        <strain evidence="4">cv. 9930</strain>
    </source>
</reference>